<comment type="caution">
    <text evidence="3">The sequence shown here is derived from an EMBL/GenBank/DDBJ whole genome shotgun (WGS) entry which is preliminary data.</text>
</comment>
<name>A0ABD3NKB2_9STRA</name>
<protein>
    <recommendedName>
        <fullName evidence="2">Cyclin N-terminal domain-containing protein</fullName>
    </recommendedName>
</protein>
<dbReference type="SUPFAM" id="SSF47954">
    <property type="entry name" value="Cyclin-like"/>
    <property type="match status" value="1"/>
</dbReference>
<evidence type="ECO:0000259" key="2">
    <source>
        <dbReference type="Pfam" id="PF00134"/>
    </source>
</evidence>
<dbReference type="InterPro" id="IPR036915">
    <property type="entry name" value="Cyclin-like_sf"/>
</dbReference>
<dbReference type="EMBL" id="JALLPJ020001125">
    <property type="protein sequence ID" value="KAL3775964.1"/>
    <property type="molecule type" value="Genomic_DNA"/>
</dbReference>
<organism evidence="3 4">
    <name type="scientific">Cyclotella atomus</name>
    <dbReference type="NCBI Taxonomy" id="382360"/>
    <lineage>
        <taxon>Eukaryota</taxon>
        <taxon>Sar</taxon>
        <taxon>Stramenopiles</taxon>
        <taxon>Ochrophyta</taxon>
        <taxon>Bacillariophyta</taxon>
        <taxon>Coscinodiscophyceae</taxon>
        <taxon>Thalassiosirophycidae</taxon>
        <taxon>Stephanodiscales</taxon>
        <taxon>Stephanodiscaceae</taxon>
        <taxon>Cyclotella</taxon>
    </lineage>
</organism>
<proteinExistence type="predicted"/>
<evidence type="ECO:0000313" key="3">
    <source>
        <dbReference type="EMBL" id="KAL3775964.1"/>
    </source>
</evidence>
<dbReference type="AlphaFoldDB" id="A0ABD3NKB2"/>
<keyword evidence="4" id="KW-1185">Reference proteome</keyword>
<sequence length="271" mass="29778">MNAASPDTSLVITSNNDNLPGISPRPPSPPRNNATTANVIQTMAVIETMKYQESTSYRALPYLDSAVVTEHDRSALCQWGLSFVDACNVDRKICSIAISYFDRFLSSRSSNIVPLCLADQGDFQLAFITCLLIALKGREGVHVSTTFVSEKMCNGMYDSDEFNPMELEILKALSWRLNGPIPQDFIQYFAQLLPVSTDESVVEMLVDEATKNSEVALSNYAMALRAPSFIAFVAITTAIRSLDLDSLPHLDILGWWNLIGSVVHGNSVDSV</sequence>
<dbReference type="InterPro" id="IPR039361">
    <property type="entry name" value="Cyclin"/>
</dbReference>
<feature type="domain" description="Cyclin N-terminal" evidence="2">
    <location>
        <begin position="46"/>
        <end position="178"/>
    </location>
</feature>
<gene>
    <name evidence="3" type="ORF">ACHAWO_012152</name>
</gene>
<dbReference type="InterPro" id="IPR006671">
    <property type="entry name" value="Cyclin_N"/>
</dbReference>
<feature type="region of interest" description="Disordered" evidence="1">
    <location>
        <begin position="1"/>
        <end position="34"/>
    </location>
</feature>
<accession>A0ABD3NKB2</accession>
<dbReference type="PANTHER" id="PTHR10177">
    <property type="entry name" value="CYCLINS"/>
    <property type="match status" value="1"/>
</dbReference>
<dbReference type="Proteomes" id="UP001530400">
    <property type="component" value="Unassembled WGS sequence"/>
</dbReference>
<dbReference type="FunFam" id="1.10.472.10:FF:000093">
    <property type="entry name" value="Predicted protein"/>
    <property type="match status" value="1"/>
</dbReference>
<evidence type="ECO:0000313" key="4">
    <source>
        <dbReference type="Proteomes" id="UP001530400"/>
    </source>
</evidence>
<reference evidence="3 4" key="1">
    <citation type="submission" date="2024-10" db="EMBL/GenBank/DDBJ databases">
        <title>Updated reference genomes for cyclostephanoid diatoms.</title>
        <authorList>
            <person name="Roberts W.R."/>
            <person name="Alverson A.J."/>
        </authorList>
    </citation>
    <scope>NUCLEOTIDE SEQUENCE [LARGE SCALE GENOMIC DNA]</scope>
    <source>
        <strain evidence="3 4">AJA010-31</strain>
    </source>
</reference>
<dbReference type="Pfam" id="PF00134">
    <property type="entry name" value="Cyclin_N"/>
    <property type="match status" value="1"/>
</dbReference>
<evidence type="ECO:0000256" key="1">
    <source>
        <dbReference type="SAM" id="MobiDB-lite"/>
    </source>
</evidence>
<dbReference type="Gene3D" id="1.10.472.10">
    <property type="entry name" value="Cyclin-like"/>
    <property type="match status" value="2"/>
</dbReference>
<feature type="compositionally biased region" description="Polar residues" evidence="1">
    <location>
        <begin position="1"/>
        <end position="18"/>
    </location>
</feature>